<dbReference type="AlphaFoldDB" id="A0A0A8YU57"/>
<organism evidence="1">
    <name type="scientific">Arundo donax</name>
    <name type="common">Giant reed</name>
    <name type="synonym">Donax arundinaceus</name>
    <dbReference type="NCBI Taxonomy" id="35708"/>
    <lineage>
        <taxon>Eukaryota</taxon>
        <taxon>Viridiplantae</taxon>
        <taxon>Streptophyta</taxon>
        <taxon>Embryophyta</taxon>
        <taxon>Tracheophyta</taxon>
        <taxon>Spermatophyta</taxon>
        <taxon>Magnoliopsida</taxon>
        <taxon>Liliopsida</taxon>
        <taxon>Poales</taxon>
        <taxon>Poaceae</taxon>
        <taxon>PACMAD clade</taxon>
        <taxon>Arundinoideae</taxon>
        <taxon>Arundineae</taxon>
        <taxon>Arundo</taxon>
    </lineage>
</organism>
<evidence type="ECO:0000313" key="1">
    <source>
        <dbReference type="EMBL" id="JAD26132.1"/>
    </source>
</evidence>
<proteinExistence type="predicted"/>
<protein>
    <submittedName>
        <fullName evidence="1">Uncharacterized protein</fullName>
    </submittedName>
</protein>
<dbReference type="EMBL" id="GBRH01271763">
    <property type="protein sequence ID" value="JAD26132.1"/>
    <property type="molecule type" value="Transcribed_RNA"/>
</dbReference>
<reference evidence="1" key="1">
    <citation type="submission" date="2014-09" db="EMBL/GenBank/DDBJ databases">
        <authorList>
            <person name="Magalhaes I.L.F."/>
            <person name="Oliveira U."/>
            <person name="Santos F.R."/>
            <person name="Vidigal T.H.D.A."/>
            <person name="Brescovit A.D."/>
            <person name="Santos A.J."/>
        </authorList>
    </citation>
    <scope>NUCLEOTIDE SEQUENCE</scope>
    <source>
        <tissue evidence="1">Shoot tissue taken approximately 20 cm above the soil surface</tissue>
    </source>
</reference>
<accession>A0A0A8YU57</accession>
<reference evidence="1" key="2">
    <citation type="journal article" date="2015" name="Data Brief">
        <title>Shoot transcriptome of the giant reed, Arundo donax.</title>
        <authorList>
            <person name="Barrero R.A."/>
            <person name="Guerrero F.D."/>
            <person name="Moolhuijzen P."/>
            <person name="Goolsby J.A."/>
            <person name="Tidwell J."/>
            <person name="Bellgard S.E."/>
            <person name="Bellgard M.I."/>
        </authorList>
    </citation>
    <scope>NUCLEOTIDE SEQUENCE</scope>
    <source>
        <tissue evidence="1">Shoot tissue taken approximately 20 cm above the soil surface</tissue>
    </source>
</reference>
<sequence>MRYRVVLEFYLLLHLNQRSCFR</sequence>
<name>A0A0A8YU57_ARUDO</name>